<feature type="compositionally biased region" description="Basic and acidic residues" evidence="7">
    <location>
        <begin position="444"/>
        <end position="458"/>
    </location>
</feature>
<feature type="domain" description="Vacuolar protein sorting-associated protein 54 C-terminal" evidence="8">
    <location>
        <begin position="787"/>
        <end position="880"/>
    </location>
</feature>
<keyword evidence="5" id="KW-0333">Golgi apparatus</keyword>
<evidence type="ECO:0000256" key="3">
    <source>
        <dbReference type="ARBA" id="ARBA00022448"/>
    </source>
</evidence>
<feature type="compositionally biased region" description="Polar residues" evidence="7">
    <location>
        <begin position="1290"/>
        <end position="1299"/>
    </location>
</feature>
<dbReference type="InterPro" id="IPR012501">
    <property type="entry name" value="Vps54_C"/>
</dbReference>
<comment type="similarity">
    <text evidence="2">Belongs to the VPS54 family.</text>
</comment>
<dbReference type="Proteomes" id="UP000075225">
    <property type="component" value="Unassembled WGS sequence"/>
</dbReference>
<gene>
    <name evidence="9" type="ORF">TGPRC2_295330B</name>
</gene>
<name>A0A151GZP3_TOXGO</name>
<dbReference type="GO" id="GO:0005829">
    <property type="term" value="C:cytosol"/>
    <property type="evidence" value="ECO:0007669"/>
    <property type="project" value="GOC"/>
</dbReference>
<feature type="compositionally biased region" description="Gly residues" evidence="7">
    <location>
        <begin position="1335"/>
        <end position="1347"/>
    </location>
</feature>
<feature type="compositionally biased region" description="Polar residues" evidence="7">
    <location>
        <begin position="68"/>
        <end position="80"/>
    </location>
</feature>
<dbReference type="GO" id="GO:0015031">
    <property type="term" value="P:protein transport"/>
    <property type="evidence" value="ECO:0007669"/>
    <property type="project" value="UniProtKB-KW"/>
</dbReference>
<evidence type="ECO:0000256" key="6">
    <source>
        <dbReference type="ARBA" id="ARBA00023054"/>
    </source>
</evidence>
<comment type="subcellular location">
    <subcellularLocation>
        <location evidence="1">Golgi apparatus</location>
        <location evidence="1">trans-Golgi network</location>
    </subcellularLocation>
</comment>
<dbReference type="GO" id="GO:0042147">
    <property type="term" value="P:retrograde transport, endosome to Golgi"/>
    <property type="evidence" value="ECO:0007669"/>
    <property type="project" value="InterPro"/>
</dbReference>
<feature type="region of interest" description="Disordered" evidence="7">
    <location>
        <begin position="355"/>
        <end position="458"/>
    </location>
</feature>
<keyword evidence="6" id="KW-0175">Coiled coil</keyword>
<feature type="region of interest" description="Disordered" evidence="7">
    <location>
        <begin position="43"/>
        <end position="286"/>
    </location>
</feature>
<evidence type="ECO:0000256" key="4">
    <source>
        <dbReference type="ARBA" id="ARBA00022927"/>
    </source>
</evidence>
<feature type="region of interest" description="Disordered" evidence="7">
    <location>
        <begin position="915"/>
        <end position="1011"/>
    </location>
</feature>
<feature type="compositionally biased region" description="Polar residues" evidence="7">
    <location>
        <begin position="947"/>
        <end position="959"/>
    </location>
</feature>
<protein>
    <submittedName>
        <fullName evidence="9">Vps54 family protein</fullName>
    </submittedName>
</protein>
<feature type="compositionally biased region" description="Basic and acidic residues" evidence="7">
    <location>
        <begin position="355"/>
        <end position="405"/>
    </location>
</feature>
<dbReference type="OrthoDB" id="446045at2759"/>
<proteinExistence type="inferred from homology"/>
<dbReference type="PANTHER" id="PTHR12965">
    <property type="entry name" value="VACUOLAR PROTEIN SORTING 54"/>
    <property type="match status" value="1"/>
</dbReference>
<evidence type="ECO:0000259" key="8">
    <source>
        <dbReference type="Pfam" id="PF07928"/>
    </source>
</evidence>
<feature type="compositionally biased region" description="Low complexity" evidence="7">
    <location>
        <begin position="1239"/>
        <end position="1250"/>
    </location>
</feature>
<feature type="compositionally biased region" description="Basic and acidic residues" evidence="7">
    <location>
        <begin position="111"/>
        <end position="131"/>
    </location>
</feature>
<evidence type="ECO:0000256" key="5">
    <source>
        <dbReference type="ARBA" id="ARBA00023034"/>
    </source>
</evidence>
<accession>A0A151GZP3</accession>
<reference evidence="10" key="1">
    <citation type="submission" date="2016-03" db="EMBL/GenBank/DDBJ databases">
        <authorList>
            <person name="Sibley D."/>
            <person name="Venepally P."/>
            <person name="Karamycheva S."/>
            <person name="Hadjithomas M."/>
            <person name="Khan A."/>
            <person name="Brunk B."/>
            <person name="Roos D."/>
            <person name="Caler E."/>
            <person name="Lorenzi H."/>
        </authorList>
    </citation>
    <scope>NUCLEOTIDE SEQUENCE [LARGE SCALE GENOMIC DNA]</scope>
    <source>
        <strain evidence="10">TgCatPRC2</strain>
    </source>
</reference>
<feature type="compositionally biased region" description="Basic and acidic residues" evidence="7">
    <location>
        <begin position="246"/>
        <end position="264"/>
    </location>
</feature>
<feature type="compositionally biased region" description="Basic and acidic residues" evidence="7">
    <location>
        <begin position="427"/>
        <end position="436"/>
    </location>
</feature>
<evidence type="ECO:0000313" key="10">
    <source>
        <dbReference type="Proteomes" id="UP000075225"/>
    </source>
</evidence>
<dbReference type="InterPro" id="IPR039745">
    <property type="entry name" value="Vps54"/>
</dbReference>
<dbReference type="GO" id="GO:0006896">
    <property type="term" value="P:Golgi to vacuole transport"/>
    <property type="evidence" value="ECO:0007669"/>
    <property type="project" value="TreeGrafter"/>
</dbReference>
<comment type="caution">
    <text evidence="9">The sequence shown here is derived from an EMBL/GenBank/DDBJ whole genome shotgun (WGS) entry which is preliminary data.</text>
</comment>
<evidence type="ECO:0000256" key="7">
    <source>
        <dbReference type="SAM" id="MobiDB-lite"/>
    </source>
</evidence>
<organism evidence="9 10">
    <name type="scientific">Toxoplasma gondii TgCatPRC2</name>
    <dbReference type="NCBI Taxonomy" id="1130821"/>
    <lineage>
        <taxon>Eukaryota</taxon>
        <taxon>Sar</taxon>
        <taxon>Alveolata</taxon>
        <taxon>Apicomplexa</taxon>
        <taxon>Conoidasida</taxon>
        <taxon>Coccidia</taxon>
        <taxon>Eucoccidiorida</taxon>
        <taxon>Eimeriorina</taxon>
        <taxon>Sarcocystidae</taxon>
        <taxon>Toxoplasma</taxon>
    </lineage>
</organism>
<feature type="compositionally biased region" description="Basic and acidic residues" evidence="7">
    <location>
        <begin position="960"/>
        <end position="971"/>
    </location>
</feature>
<keyword evidence="4" id="KW-0653">Protein transport</keyword>
<feature type="compositionally biased region" description="Basic and acidic residues" evidence="7">
    <location>
        <begin position="985"/>
        <end position="1004"/>
    </location>
</feature>
<feature type="compositionally biased region" description="Basic and acidic residues" evidence="7">
    <location>
        <begin position="210"/>
        <end position="233"/>
    </location>
</feature>
<evidence type="ECO:0000256" key="2">
    <source>
        <dbReference type="ARBA" id="ARBA00009150"/>
    </source>
</evidence>
<sequence length="1441" mass="153217">MQALNLVSRCEGNASMMIARARQSFSSATKSAMRTVAARAVVKYSGASDSPHRVPSLSDRLSTEAEEQQASAGPQKTRAGSSGREPLGDSDPRSPAPLSIPGEEGTEGGEGNEHEGEAVKEPDGEEIKEAEDAQETAGTAGGCEPVSRFASRAETGALDESEGRETGEAVASRGGAEASVDAVPTSCAAAAGDDGEAAKQSGATHGPGGSRKEGETREAAAAAREKQQAERPTGEGSVVGEPSGRQGDEETQERLCETQRDATRPTKPPLQPQPSASFATHERPQPIAAVYPASEEPAAPRQLAEAIATLDSSAFSRVWRDCLGFCLAVARRLEAWTLLVLLRTIELSLAARLRKEERSKAERETAEGGESKEEGEKNEKAEKKEKEEKREKGEEKGKGETKEKGATGGANSGKSDEETRQGGAKRRTPENEKGGSEDGAEAPAAEREEGTNKERKEDLFVFTASQAESLGKRVDGQTRQWRIIAADLARLAEMVVQALVSKCSSMLQLRAEPQCMQLEQLAQLYWTSLSAVGCLYTLQERFHKRLTEVLLQSLRVTVRFLLSADQSSLLSPGGADRGAKETKRAVHPSSAIRALEEAPESEEEDAIGCRSFLRAQDETEAHSTAPLHLQVDNLSLQLAAPAAASLKAQLFVRGKALLESFHEAKLAQVNVILENETWERAEVPVSFAATLDVILQFPFFFAPPPCSSLRCPSRRQKGARESGQETGVSLVPCASVVATGEPPRAQLTSAVREVQSDAGGSPEEIEVCACACWSCSLASRSLTINDETFAVVPACLLTIHIVSEYLSLLRLLPLLLPLVLPSVAHLLQHFSRVSLQLTVEGGAVKRGRLPRITAAALALCARSCACIREVVTLLLCRIDNQQKILAEQAPRGAADSDAVMPSRFEELLRDPRPEWLGGADPIASSEEASAGCTGERIVGTVTERDPNLTSEAAKNSSEMGKTRVAELRAEDPGGDAQSSPVGEEPGEKPRGRDAEREQARDSASRRRHFLLAPVPPLLRPLPKAVATQMGLNPVDPHSRASQVLQQTCQVLAGAQAKVYQKIGDILIDRYEVHSARWLSTPHSQTSMVSEGACSSRRRSQVQVDKREDQEGKLNLSHNTLSNGRPEEVQQIPAPPPHDALKGFVKDASALYKVLHRLLPADAVSKVFARTFHQISYRFETRLSAASSHQQFASTSATLSPAPGLLSGSFDGGAARENPAVAAPEGMQRCSQGAEEADKSSSTALSSKSVSPQTYCLPPSAASEAHAAGGDPQAGASGETSLSGVGDAAGNESSFGSQLGASRRNLPGADASLSSAGSRKEGGVSAGALAPETQGNAGGARLPGGGHGSPARGPDAVQVRINWHLNAEKNTAHAVYGAAQGETMGDRYWLDCLYLYESLCRFEGLRSPLLHLVRDLLSAGSKCWTVSPGVAELVEQRLPKGD</sequence>
<evidence type="ECO:0000256" key="1">
    <source>
        <dbReference type="ARBA" id="ARBA00004601"/>
    </source>
</evidence>
<dbReference type="GO" id="GO:0000938">
    <property type="term" value="C:GARP complex"/>
    <property type="evidence" value="ECO:0007669"/>
    <property type="project" value="InterPro"/>
</dbReference>
<feature type="region of interest" description="Disordered" evidence="7">
    <location>
        <begin position="1080"/>
        <end position="1128"/>
    </location>
</feature>
<dbReference type="Pfam" id="PF07928">
    <property type="entry name" value="Vps54"/>
    <property type="match status" value="1"/>
</dbReference>
<dbReference type="EMBL" id="AHZP02002938">
    <property type="protein sequence ID" value="KYK62590.1"/>
    <property type="molecule type" value="Genomic_DNA"/>
</dbReference>
<evidence type="ECO:0000313" key="9">
    <source>
        <dbReference type="EMBL" id="KYK62590.1"/>
    </source>
</evidence>
<feature type="region of interest" description="Disordered" evidence="7">
    <location>
        <begin position="1207"/>
        <end position="1353"/>
    </location>
</feature>
<dbReference type="PANTHER" id="PTHR12965:SF0">
    <property type="entry name" value="VACUOLAR PROTEIN SORTING-ASSOCIATED PROTEIN 54"/>
    <property type="match status" value="1"/>
</dbReference>
<keyword evidence="3" id="KW-0813">Transport</keyword>
<dbReference type="VEuPathDB" id="ToxoDB:TGPRC2_295330B"/>
<dbReference type="GO" id="GO:0019905">
    <property type="term" value="F:syntaxin binding"/>
    <property type="evidence" value="ECO:0007669"/>
    <property type="project" value="TreeGrafter"/>
</dbReference>